<evidence type="ECO:0000313" key="2">
    <source>
        <dbReference type="EMBL" id="GFS01303.1"/>
    </source>
</evidence>
<sequence>MTIFLFVLTALFVRRLHFCRNSAENSETQYKTGENPERSFRRAGSPPLHLYRWKVCKHLDGDYLERDQERAVDCEFNGGPSSDNHIMTKQKQHEHVQTTLASIMIKSCYSKDNDNDARKFIGVNLLSLESLHEERMSVRTEKILKDDTHPARKYFNFLRGEQWRNR</sequence>
<accession>A0AAV4HT45</accession>
<keyword evidence="3" id="KW-1185">Reference proteome</keyword>
<proteinExistence type="predicted"/>
<protein>
    <submittedName>
        <fullName evidence="2">Uncharacterized protein</fullName>
    </submittedName>
</protein>
<feature type="chain" id="PRO_5043349156" evidence="1">
    <location>
        <begin position="19"/>
        <end position="166"/>
    </location>
</feature>
<dbReference type="Proteomes" id="UP000762676">
    <property type="component" value="Unassembled WGS sequence"/>
</dbReference>
<dbReference type="AlphaFoldDB" id="A0AAV4HT45"/>
<feature type="signal peptide" evidence="1">
    <location>
        <begin position="1"/>
        <end position="18"/>
    </location>
</feature>
<evidence type="ECO:0000313" key="3">
    <source>
        <dbReference type="Proteomes" id="UP000762676"/>
    </source>
</evidence>
<evidence type="ECO:0000256" key="1">
    <source>
        <dbReference type="SAM" id="SignalP"/>
    </source>
</evidence>
<gene>
    <name evidence="2" type="ORF">ElyMa_002835300</name>
</gene>
<keyword evidence="1" id="KW-0732">Signal</keyword>
<comment type="caution">
    <text evidence="2">The sequence shown here is derived from an EMBL/GenBank/DDBJ whole genome shotgun (WGS) entry which is preliminary data.</text>
</comment>
<dbReference type="EMBL" id="BMAT01005875">
    <property type="protein sequence ID" value="GFS01303.1"/>
    <property type="molecule type" value="Genomic_DNA"/>
</dbReference>
<name>A0AAV4HT45_9GAST</name>
<reference evidence="2 3" key="1">
    <citation type="journal article" date="2021" name="Elife">
        <title>Chloroplast acquisition without the gene transfer in kleptoplastic sea slugs, Plakobranchus ocellatus.</title>
        <authorList>
            <person name="Maeda T."/>
            <person name="Takahashi S."/>
            <person name="Yoshida T."/>
            <person name="Shimamura S."/>
            <person name="Takaki Y."/>
            <person name="Nagai Y."/>
            <person name="Toyoda A."/>
            <person name="Suzuki Y."/>
            <person name="Arimoto A."/>
            <person name="Ishii H."/>
            <person name="Satoh N."/>
            <person name="Nishiyama T."/>
            <person name="Hasebe M."/>
            <person name="Maruyama T."/>
            <person name="Minagawa J."/>
            <person name="Obokata J."/>
            <person name="Shigenobu S."/>
        </authorList>
    </citation>
    <scope>NUCLEOTIDE SEQUENCE [LARGE SCALE GENOMIC DNA]</scope>
</reference>
<organism evidence="2 3">
    <name type="scientific">Elysia marginata</name>
    <dbReference type="NCBI Taxonomy" id="1093978"/>
    <lineage>
        <taxon>Eukaryota</taxon>
        <taxon>Metazoa</taxon>
        <taxon>Spiralia</taxon>
        <taxon>Lophotrochozoa</taxon>
        <taxon>Mollusca</taxon>
        <taxon>Gastropoda</taxon>
        <taxon>Heterobranchia</taxon>
        <taxon>Euthyneura</taxon>
        <taxon>Panpulmonata</taxon>
        <taxon>Sacoglossa</taxon>
        <taxon>Placobranchoidea</taxon>
        <taxon>Plakobranchidae</taxon>
        <taxon>Elysia</taxon>
    </lineage>
</organism>